<dbReference type="AlphaFoldDB" id="A0A6F8YFW9"/>
<dbReference type="SMART" id="SM01260">
    <property type="entry name" value="LANC_like"/>
    <property type="match status" value="1"/>
</dbReference>
<keyword evidence="3" id="KW-1185">Reference proteome</keyword>
<evidence type="ECO:0008006" key="4">
    <source>
        <dbReference type="Google" id="ProtNLM"/>
    </source>
</evidence>
<keyword evidence="1" id="KW-0479">Metal-binding</keyword>
<dbReference type="SUPFAM" id="SSF158745">
    <property type="entry name" value="LanC-like"/>
    <property type="match status" value="1"/>
</dbReference>
<accession>A0A6F8YFW9</accession>
<dbReference type="Gene3D" id="1.50.10.20">
    <property type="match status" value="1"/>
</dbReference>
<dbReference type="CDD" id="cd04793">
    <property type="entry name" value="LanC"/>
    <property type="match status" value="1"/>
</dbReference>
<proteinExistence type="predicted"/>
<dbReference type="Pfam" id="PF05147">
    <property type="entry name" value="LANC_like"/>
    <property type="match status" value="1"/>
</dbReference>
<name>A0A6F8YFW9_9ACTN</name>
<dbReference type="Proteomes" id="UP000503011">
    <property type="component" value="Chromosome"/>
</dbReference>
<dbReference type="InterPro" id="IPR033889">
    <property type="entry name" value="LanC"/>
</dbReference>
<feature type="binding site" evidence="1">
    <location>
        <position position="344"/>
    </location>
    <ligand>
        <name>Zn(2+)</name>
        <dbReference type="ChEBI" id="CHEBI:29105"/>
    </ligand>
</feature>
<evidence type="ECO:0000256" key="1">
    <source>
        <dbReference type="PIRSR" id="PIRSR607822-1"/>
    </source>
</evidence>
<dbReference type="PRINTS" id="PR01955">
    <property type="entry name" value="LANCFRANKIA"/>
</dbReference>
<dbReference type="GO" id="GO:0046872">
    <property type="term" value="F:metal ion binding"/>
    <property type="evidence" value="ECO:0007669"/>
    <property type="project" value="UniProtKB-KW"/>
</dbReference>
<sequence length="435" mass="45438">MLDTMSPAVDVALAVAGKLEDPEHVVTTATAPGNAERLSDDLSRSLWTPASFGCGHSGLAVLFAELSAVASRPIGDARAHMVAAARQVTSLKGRSGLFFGVAGLALAADAVAKTGVDCGPLAQRCVDHVARVAQEAADEALRDLDSLRYSQFDVIGGVTGVARVLLRIAGGDDERVHALTRFLVAITEPRVVRGAVLPGWFATGPVGFKGDTYFDEWHLNSGVAHGVAGILAYLALAKRDGVRIAGHDEAIERTVAWLLAHRDQGRHGLGWPSVVSFAEENDGLVAASGDRGAWCYGTPGIARTLQLAAVAMGRSDWAAEAVSAMQALLDVALHGQVPLDMGLCHGWAGLLRITDLMIQDASGEPLRSFGEALRRHVLDGFDADSAFGYRADLLSSRLPANDPGVLGGAAGTALALASPRAQCSVTGWEDAFLLT</sequence>
<protein>
    <recommendedName>
        <fullName evidence="4">Lanthionine synthetase</fullName>
    </recommendedName>
</protein>
<dbReference type="RefSeq" id="WP_173156430.1">
    <property type="nucleotide sequence ID" value="NZ_AP022871.1"/>
</dbReference>
<dbReference type="KEGG" id="psuu:Psuf_023050"/>
<gene>
    <name evidence="2" type="ORF">Psuf_023050</name>
</gene>
<feature type="binding site" evidence="1">
    <location>
        <position position="295"/>
    </location>
    <ligand>
        <name>Zn(2+)</name>
        <dbReference type="ChEBI" id="CHEBI:29105"/>
    </ligand>
</feature>
<dbReference type="PRINTS" id="PR01950">
    <property type="entry name" value="LANCSUPER"/>
</dbReference>
<evidence type="ECO:0000313" key="2">
    <source>
        <dbReference type="EMBL" id="BCB84992.1"/>
    </source>
</evidence>
<dbReference type="InterPro" id="IPR007822">
    <property type="entry name" value="LANC-like"/>
</dbReference>
<dbReference type="GO" id="GO:0031179">
    <property type="term" value="P:peptide modification"/>
    <property type="evidence" value="ECO:0007669"/>
    <property type="project" value="InterPro"/>
</dbReference>
<dbReference type="EMBL" id="AP022871">
    <property type="protein sequence ID" value="BCB84992.1"/>
    <property type="molecule type" value="Genomic_DNA"/>
</dbReference>
<feature type="binding site" evidence="1">
    <location>
        <position position="345"/>
    </location>
    <ligand>
        <name>Zn(2+)</name>
        <dbReference type="ChEBI" id="CHEBI:29105"/>
    </ligand>
</feature>
<reference evidence="2 3" key="2">
    <citation type="submission" date="2020-03" db="EMBL/GenBank/DDBJ databases">
        <authorList>
            <person name="Ichikawa N."/>
            <person name="Kimura A."/>
            <person name="Kitahashi Y."/>
            <person name="Uohara A."/>
        </authorList>
    </citation>
    <scope>NUCLEOTIDE SEQUENCE [LARGE SCALE GENOMIC DNA]</scope>
    <source>
        <strain evidence="2 3">NBRC 105367</strain>
    </source>
</reference>
<organism evidence="2 3">
    <name type="scientific">Phytohabitans suffuscus</name>
    <dbReference type="NCBI Taxonomy" id="624315"/>
    <lineage>
        <taxon>Bacteria</taxon>
        <taxon>Bacillati</taxon>
        <taxon>Actinomycetota</taxon>
        <taxon>Actinomycetes</taxon>
        <taxon>Micromonosporales</taxon>
        <taxon>Micromonosporaceae</taxon>
    </lineage>
</organism>
<keyword evidence="1" id="KW-0862">Zinc</keyword>
<reference evidence="2 3" key="1">
    <citation type="submission" date="2020-03" db="EMBL/GenBank/DDBJ databases">
        <title>Whole genome shotgun sequence of Phytohabitans suffuscus NBRC 105367.</title>
        <authorList>
            <person name="Komaki H."/>
            <person name="Tamura T."/>
        </authorList>
    </citation>
    <scope>NUCLEOTIDE SEQUENCE [LARGE SCALE GENOMIC DNA]</scope>
    <source>
        <strain evidence="2 3">NBRC 105367</strain>
    </source>
</reference>
<evidence type="ECO:0000313" key="3">
    <source>
        <dbReference type="Proteomes" id="UP000503011"/>
    </source>
</evidence>